<dbReference type="NCBIfam" id="NF033208">
    <property type="entry name" value="choice_anch_E"/>
    <property type="match status" value="1"/>
</dbReference>
<reference evidence="4" key="1">
    <citation type="submission" date="2019-03" db="EMBL/GenBank/DDBJ databases">
        <title>Aquabacterium pictum sp.nov., the first bacteriochlorophyll a-containing freshwater bacterium in the genus Aquabacterium of the class Betaproteobacteria.</title>
        <authorList>
            <person name="Hirose S."/>
            <person name="Tank M."/>
            <person name="Hara E."/>
            <person name="Tamaki H."/>
            <person name="Takaichi S."/>
            <person name="Haruta S."/>
            <person name="Hanada S."/>
        </authorList>
    </citation>
    <scope>NUCLEOTIDE SEQUENCE [LARGE SCALE GENOMIC DNA]</scope>
    <source>
        <strain evidence="4">W35</strain>
    </source>
</reference>
<comment type="caution">
    <text evidence="3">The sequence shown here is derived from an EMBL/GenBank/DDBJ whole genome shotgun (WGS) entry which is preliminary data.</text>
</comment>
<accession>A0A480AQI6</accession>
<dbReference type="Pfam" id="PF07589">
    <property type="entry name" value="PEP-CTERM"/>
    <property type="match status" value="1"/>
</dbReference>
<dbReference type="EMBL" id="BJCL01000007">
    <property type="protein sequence ID" value="GCL63889.1"/>
    <property type="molecule type" value="Genomic_DNA"/>
</dbReference>
<dbReference type="Proteomes" id="UP000301751">
    <property type="component" value="Unassembled WGS sequence"/>
</dbReference>
<dbReference type="InterPro" id="IPR013424">
    <property type="entry name" value="Ice-binding_C"/>
</dbReference>
<name>A0A480AQI6_9BURK</name>
<evidence type="ECO:0000313" key="4">
    <source>
        <dbReference type="Proteomes" id="UP000301751"/>
    </source>
</evidence>
<keyword evidence="1" id="KW-0732">Signal</keyword>
<dbReference type="NCBIfam" id="TIGR02595">
    <property type="entry name" value="PEP_CTERM"/>
    <property type="match status" value="1"/>
</dbReference>
<proteinExistence type="predicted"/>
<evidence type="ECO:0000259" key="2">
    <source>
        <dbReference type="Pfam" id="PF07589"/>
    </source>
</evidence>
<feature type="domain" description="Ice-binding protein C-terminal" evidence="2">
    <location>
        <begin position="189"/>
        <end position="212"/>
    </location>
</feature>
<feature type="signal peptide" evidence="1">
    <location>
        <begin position="1"/>
        <end position="20"/>
    </location>
</feature>
<gene>
    <name evidence="3" type="ORF">AQPW35_29700</name>
</gene>
<evidence type="ECO:0000313" key="3">
    <source>
        <dbReference type="EMBL" id="GCL63889.1"/>
    </source>
</evidence>
<keyword evidence="4" id="KW-1185">Reference proteome</keyword>
<dbReference type="AlphaFoldDB" id="A0A480AQI6"/>
<evidence type="ECO:0000256" key="1">
    <source>
        <dbReference type="SAM" id="SignalP"/>
    </source>
</evidence>
<organism evidence="3 4">
    <name type="scientific">Pseudaquabacterium pictum</name>
    <dbReference type="NCBI Taxonomy" id="2315236"/>
    <lineage>
        <taxon>Bacteria</taxon>
        <taxon>Pseudomonadati</taxon>
        <taxon>Pseudomonadota</taxon>
        <taxon>Betaproteobacteria</taxon>
        <taxon>Burkholderiales</taxon>
        <taxon>Sphaerotilaceae</taxon>
        <taxon>Pseudaquabacterium</taxon>
    </lineage>
</organism>
<feature type="chain" id="PRO_5019806248" description="Ice-binding protein C-terminal domain-containing protein" evidence="1">
    <location>
        <begin position="21"/>
        <end position="213"/>
    </location>
</feature>
<dbReference type="PROSITE" id="PS51257">
    <property type="entry name" value="PROKAR_LIPOPROTEIN"/>
    <property type="match status" value="1"/>
</dbReference>
<sequence length="213" mass="22007">MYRLLGISVASLLACSALHAATISHGNSHGPAPTDWDPAQTLSLQQFDPLMGTLNAVTFQFSGTVRSDFTTSNKANRAATAQSNLRGSVRFVLPTLDDALLTLSASQTTPLAGKSTATYSIEDTETGTLMLDSDLDAFIGTGMFDLGVFALATSATSGPGSINGFVFSYATVSASVTYDYTAAPQQSSPVPEPASLALVGIALAAAGFARRRA</sequence>
<dbReference type="RefSeq" id="WP_162520808.1">
    <property type="nucleotide sequence ID" value="NZ_BJCL01000007.1"/>
</dbReference>
<protein>
    <recommendedName>
        <fullName evidence="2">Ice-binding protein C-terminal domain-containing protein</fullName>
    </recommendedName>
</protein>